<dbReference type="InterPro" id="IPR022572">
    <property type="entry name" value="DNA_rep/recomb_RecO_N"/>
</dbReference>
<proteinExistence type="inferred from homology"/>
<dbReference type="Gene3D" id="2.40.50.140">
    <property type="entry name" value="Nucleic acid-binding proteins"/>
    <property type="match status" value="1"/>
</dbReference>
<name>A0ABY7YNU5_9HYPH</name>
<sequence>MEWTGEGLLIGVRRFGESSVIAEAMVVGRGRHLGLVRGGRSHRHAATLQPGNSVQLVWRSRLEDNLGTFTVELLQARAAELIVDRKRLYLSQLICELMHLLPERDAHDRLLAMAFALLDQPIDAVAIARFEISLLDELGFGLDLSVCAATGATTNLTHVSPKSGRAVSNAAARPYLDRLLPLPKCLTSTDAATPDDLAAAFRLTGHFLDLHVWGPRQARSPCNPRLACCTANQAKLIAHLVPRSVPEADPLARVTDEGPFRWRLIMKNPQIAG</sequence>
<evidence type="ECO:0000313" key="9">
    <source>
        <dbReference type="EMBL" id="WDR02991.1"/>
    </source>
</evidence>
<dbReference type="Proteomes" id="UP001220530">
    <property type="component" value="Chromosome"/>
</dbReference>
<dbReference type="SUPFAM" id="SSF57863">
    <property type="entry name" value="ArfGap/RecO-like zinc finger"/>
    <property type="match status" value="1"/>
</dbReference>
<accession>A0ABY7YNU5</accession>
<dbReference type="InterPro" id="IPR012340">
    <property type="entry name" value="NA-bd_OB-fold"/>
</dbReference>
<protein>
    <recommendedName>
        <fullName evidence="2 7">DNA repair protein RecO</fullName>
    </recommendedName>
    <alternativeName>
        <fullName evidence="6 7">Recombination protein O</fullName>
    </alternativeName>
</protein>
<dbReference type="PANTHER" id="PTHR33991:SF1">
    <property type="entry name" value="DNA REPAIR PROTEIN RECO"/>
    <property type="match status" value="1"/>
</dbReference>
<evidence type="ECO:0000256" key="2">
    <source>
        <dbReference type="ARBA" id="ARBA00021310"/>
    </source>
</evidence>
<keyword evidence="5 7" id="KW-0234">DNA repair</keyword>
<dbReference type="InterPro" id="IPR042242">
    <property type="entry name" value="RecO_C"/>
</dbReference>
<dbReference type="RefSeq" id="WP_282219393.1">
    <property type="nucleotide sequence ID" value="NZ_CP118246.1"/>
</dbReference>
<dbReference type="PANTHER" id="PTHR33991">
    <property type="entry name" value="DNA REPAIR PROTEIN RECO"/>
    <property type="match status" value="1"/>
</dbReference>
<dbReference type="InterPro" id="IPR003717">
    <property type="entry name" value="RecO"/>
</dbReference>
<feature type="domain" description="DNA replication/recombination mediator RecO N-terminal" evidence="8">
    <location>
        <begin position="1"/>
        <end position="75"/>
    </location>
</feature>
<keyword evidence="4 7" id="KW-0233">DNA recombination</keyword>
<evidence type="ECO:0000256" key="1">
    <source>
        <dbReference type="ARBA" id="ARBA00007452"/>
    </source>
</evidence>
<evidence type="ECO:0000259" key="8">
    <source>
        <dbReference type="Pfam" id="PF11967"/>
    </source>
</evidence>
<dbReference type="SUPFAM" id="SSF50249">
    <property type="entry name" value="Nucleic acid-binding proteins"/>
    <property type="match status" value="1"/>
</dbReference>
<dbReference type="HAMAP" id="MF_00201">
    <property type="entry name" value="RecO"/>
    <property type="match status" value="1"/>
</dbReference>
<dbReference type="Pfam" id="PF02565">
    <property type="entry name" value="RecO_C"/>
    <property type="match status" value="1"/>
</dbReference>
<evidence type="ECO:0000256" key="3">
    <source>
        <dbReference type="ARBA" id="ARBA00022763"/>
    </source>
</evidence>
<organism evidence="9 10">
    <name type="scientific">Devosia algicola</name>
    <dbReference type="NCBI Taxonomy" id="3026418"/>
    <lineage>
        <taxon>Bacteria</taxon>
        <taxon>Pseudomonadati</taxon>
        <taxon>Pseudomonadota</taxon>
        <taxon>Alphaproteobacteria</taxon>
        <taxon>Hyphomicrobiales</taxon>
        <taxon>Devosiaceae</taxon>
        <taxon>Devosia</taxon>
    </lineage>
</organism>
<evidence type="ECO:0000256" key="4">
    <source>
        <dbReference type="ARBA" id="ARBA00023172"/>
    </source>
</evidence>
<comment type="similarity">
    <text evidence="1 7">Belongs to the RecO family.</text>
</comment>
<reference evidence="9 10" key="1">
    <citation type="submission" date="2023-02" db="EMBL/GenBank/DDBJ databases">
        <title>Devosia algicola sp. nov., isolated from the phycosphere of marine algae.</title>
        <authorList>
            <person name="Kim J.M."/>
            <person name="Lee J.K."/>
            <person name="Choi B.J."/>
            <person name="Bayburt H."/>
            <person name="Jeon C.O."/>
        </authorList>
    </citation>
    <scope>NUCLEOTIDE SEQUENCE [LARGE SCALE GENOMIC DNA]</scope>
    <source>
        <strain evidence="9 10">G20-9</strain>
    </source>
</reference>
<evidence type="ECO:0000313" key="10">
    <source>
        <dbReference type="Proteomes" id="UP001220530"/>
    </source>
</evidence>
<gene>
    <name evidence="7 9" type="primary">recO</name>
    <name evidence="9" type="ORF">PSQ19_01885</name>
</gene>
<dbReference type="InterPro" id="IPR037278">
    <property type="entry name" value="ARFGAP/RecO"/>
</dbReference>
<dbReference type="NCBIfam" id="TIGR00613">
    <property type="entry name" value="reco"/>
    <property type="match status" value="1"/>
</dbReference>
<evidence type="ECO:0000256" key="5">
    <source>
        <dbReference type="ARBA" id="ARBA00023204"/>
    </source>
</evidence>
<comment type="function">
    <text evidence="7">Involved in DNA repair and RecF pathway recombination.</text>
</comment>
<evidence type="ECO:0000256" key="7">
    <source>
        <dbReference type="HAMAP-Rule" id="MF_00201"/>
    </source>
</evidence>
<dbReference type="Gene3D" id="1.20.1440.120">
    <property type="entry name" value="Recombination protein O, C-terminal domain"/>
    <property type="match status" value="1"/>
</dbReference>
<dbReference type="Pfam" id="PF11967">
    <property type="entry name" value="RecO_N"/>
    <property type="match status" value="1"/>
</dbReference>
<evidence type="ECO:0000256" key="6">
    <source>
        <dbReference type="ARBA" id="ARBA00033409"/>
    </source>
</evidence>
<dbReference type="EMBL" id="CP118246">
    <property type="protein sequence ID" value="WDR02991.1"/>
    <property type="molecule type" value="Genomic_DNA"/>
</dbReference>
<keyword evidence="10" id="KW-1185">Reference proteome</keyword>
<keyword evidence="3 7" id="KW-0227">DNA damage</keyword>